<comment type="caution">
    <text evidence="4">The sequence shown here is derived from an EMBL/GenBank/DDBJ whole genome shotgun (WGS) entry which is preliminary data.</text>
</comment>
<keyword evidence="1" id="KW-0547">Nucleotide-binding</keyword>
<dbReference type="SUPFAM" id="SSF52540">
    <property type="entry name" value="P-loop containing nucleoside triphosphate hydrolases"/>
    <property type="match status" value="1"/>
</dbReference>
<dbReference type="EMBL" id="SDRB02000132">
    <property type="protein sequence ID" value="THG23809.1"/>
    <property type="molecule type" value="Genomic_DNA"/>
</dbReference>
<dbReference type="STRING" id="542762.A0A4S4F2U0"/>
<dbReference type="PANTHER" id="PTHR24223:SF263">
    <property type="entry name" value="ABC-TYPE XENOBIOTIC TRANSPORTER"/>
    <property type="match status" value="1"/>
</dbReference>
<organism evidence="4 5">
    <name type="scientific">Camellia sinensis var. sinensis</name>
    <name type="common">China tea</name>
    <dbReference type="NCBI Taxonomy" id="542762"/>
    <lineage>
        <taxon>Eukaryota</taxon>
        <taxon>Viridiplantae</taxon>
        <taxon>Streptophyta</taxon>
        <taxon>Embryophyta</taxon>
        <taxon>Tracheophyta</taxon>
        <taxon>Spermatophyta</taxon>
        <taxon>Magnoliopsida</taxon>
        <taxon>eudicotyledons</taxon>
        <taxon>Gunneridae</taxon>
        <taxon>Pentapetalae</taxon>
        <taxon>asterids</taxon>
        <taxon>Ericales</taxon>
        <taxon>Theaceae</taxon>
        <taxon>Camellia</taxon>
    </lineage>
</organism>
<accession>A0A4S4F2U0</accession>
<dbReference type="AlphaFoldDB" id="A0A4S4F2U0"/>
<dbReference type="InterPro" id="IPR027417">
    <property type="entry name" value="P-loop_NTPase"/>
</dbReference>
<dbReference type="GO" id="GO:0016020">
    <property type="term" value="C:membrane"/>
    <property type="evidence" value="ECO:0007669"/>
    <property type="project" value="TreeGrafter"/>
</dbReference>
<dbReference type="Gene3D" id="3.40.50.300">
    <property type="entry name" value="P-loop containing nucleotide triphosphate hydrolases"/>
    <property type="match status" value="1"/>
</dbReference>
<protein>
    <recommendedName>
        <fullName evidence="3">ABC transporter domain-containing protein</fullName>
    </recommendedName>
</protein>
<feature type="domain" description="ABC transporter" evidence="3">
    <location>
        <begin position="166"/>
        <end position="257"/>
    </location>
</feature>
<dbReference type="PANTHER" id="PTHR24223">
    <property type="entry name" value="ATP-BINDING CASSETTE SUB-FAMILY C"/>
    <property type="match status" value="1"/>
</dbReference>
<gene>
    <name evidence="4" type="ORF">TEA_001605</name>
</gene>
<dbReference type="GO" id="GO:0005524">
    <property type="term" value="F:ATP binding"/>
    <property type="evidence" value="ECO:0007669"/>
    <property type="project" value="UniProtKB-KW"/>
</dbReference>
<evidence type="ECO:0000313" key="5">
    <source>
        <dbReference type="Proteomes" id="UP000306102"/>
    </source>
</evidence>
<evidence type="ECO:0000259" key="3">
    <source>
        <dbReference type="Pfam" id="PF00005"/>
    </source>
</evidence>
<name>A0A4S4F2U0_CAMSN</name>
<dbReference type="Pfam" id="PF10344">
    <property type="entry name" value="Hobbit"/>
    <property type="match status" value="1"/>
</dbReference>
<sequence>MCVIGMCPTSPGIASSVLVTRLQFSSPQYLGFKEKCGLDFSIWYQNLVGPVTGVPFVRIVYVLVQECVGMCPTSPGVAPFVLVIRDYKDFGVARFTTKYFVVKNCLPNAKFDMILSPWNPPPEWGKYALLSALLAAFMNTYRVFCLSLKGDSSCCSCRVCRIAVQVYGKIAYVSQTSWIQTGTIQQNIIFGSAMDECRYQQVLEKCFLVKDLGMLPFGDGTVIGERGVNLSGGQKQRVQLARALYQDADIYLLDDPFRTNYNF</sequence>
<keyword evidence="5" id="KW-1185">Reference proteome</keyword>
<keyword evidence="2" id="KW-0067">ATP-binding</keyword>
<proteinExistence type="predicted"/>
<dbReference type="InterPro" id="IPR050173">
    <property type="entry name" value="ABC_transporter_C-like"/>
</dbReference>
<reference evidence="4 5" key="1">
    <citation type="journal article" date="2018" name="Proc. Natl. Acad. Sci. U.S.A.">
        <title>Draft genome sequence of Camellia sinensis var. sinensis provides insights into the evolution of the tea genome and tea quality.</title>
        <authorList>
            <person name="Wei C."/>
            <person name="Yang H."/>
            <person name="Wang S."/>
            <person name="Zhao J."/>
            <person name="Liu C."/>
            <person name="Gao L."/>
            <person name="Xia E."/>
            <person name="Lu Y."/>
            <person name="Tai Y."/>
            <person name="She G."/>
            <person name="Sun J."/>
            <person name="Cao H."/>
            <person name="Tong W."/>
            <person name="Gao Q."/>
            <person name="Li Y."/>
            <person name="Deng W."/>
            <person name="Jiang X."/>
            <person name="Wang W."/>
            <person name="Chen Q."/>
            <person name="Zhang S."/>
            <person name="Li H."/>
            <person name="Wu J."/>
            <person name="Wang P."/>
            <person name="Li P."/>
            <person name="Shi C."/>
            <person name="Zheng F."/>
            <person name="Jian J."/>
            <person name="Huang B."/>
            <person name="Shan D."/>
            <person name="Shi M."/>
            <person name="Fang C."/>
            <person name="Yue Y."/>
            <person name="Li F."/>
            <person name="Li D."/>
            <person name="Wei S."/>
            <person name="Han B."/>
            <person name="Jiang C."/>
            <person name="Yin Y."/>
            <person name="Xia T."/>
            <person name="Zhang Z."/>
            <person name="Bennetzen J.L."/>
            <person name="Zhao S."/>
            <person name="Wan X."/>
        </authorList>
    </citation>
    <scope>NUCLEOTIDE SEQUENCE [LARGE SCALE GENOMIC DNA]</scope>
    <source>
        <strain evidence="5">cv. Shuchazao</strain>
        <tissue evidence="4">Leaf</tissue>
    </source>
</reference>
<dbReference type="GO" id="GO:0016887">
    <property type="term" value="F:ATP hydrolysis activity"/>
    <property type="evidence" value="ECO:0007669"/>
    <property type="project" value="InterPro"/>
</dbReference>
<evidence type="ECO:0000256" key="1">
    <source>
        <dbReference type="ARBA" id="ARBA00022741"/>
    </source>
</evidence>
<dbReference type="InterPro" id="IPR003439">
    <property type="entry name" value="ABC_transporter-like_ATP-bd"/>
</dbReference>
<dbReference type="Proteomes" id="UP000306102">
    <property type="component" value="Unassembled WGS sequence"/>
</dbReference>
<evidence type="ECO:0000256" key="2">
    <source>
        <dbReference type="ARBA" id="ARBA00022840"/>
    </source>
</evidence>
<dbReference type="GO" id="GO:0042626">
    <property type="term" value="F:ATPase-coupled transmembrane transporter activity"/>
    <property type="evidence" value="ECO:0007669"/>
    <property type="project" value="TreeGrafter"/>
</dbReference>
<evidence type="ECO:0000313" key="4">
    <source>
        <dbReference type="EMBL" id="THG23809.1"/>
    </source>
</evidence>
<dbReference type="InterPro" id="IPR045167">
    <property type="entry name" value="Hobbit"/>
</dbReference>
<dbReference type="Pfam" id="PF00005">
    <property type="entry name" value="ABC_tran"/>
    <property type="match status" value="1"/>
</dbReference>